<dbReference type="Proteomes" id="UP001175227">
    <property type="component" value="Unassembled WGS sequence"/>
</dbReference>
<protein>
    <submittedName>
        <fullName evidence="2">Uncharacterized protein</fullName>
    </submittedName>
</protein>
<comment type="caution">
    <text evidence="2">The sequence shown here is derived from an EMBL/GenBank/DDBJ whole genome shotgun (WGS) entry which is preliminary data.</text>
</comment>
<sequence>MVLEDWKCRMFEHSPITVAGPCIAFGIFNVSESETIIVDVDYNRAMPVIHIAVPVTANSAPTPHPAAQIVATQVSLPELSPWPTDSLPLYTATVLHKGLPALMPCQPIFHCSKATTGLGFIWDLKHSLDELDMLSYPSLIISRTSTPYPLIVPYLNGVSPGLLRLVVNIAKLEFEDGLNRSSGGGKGPGGVELAYRVDKGSKVQEIHVKD</sequence>
<dbReference type="AlphaFoldDB" id="A0AA39NEL2"/>
<accession>A0AA39NEL2</accession>
<gene>
    <name evidence="2" type="ORF">IW261DRAFT_1427453</name>
    <name evidence="1" type="ORF">IW261DRAFT_1427867</name>
</gene>
<evidence type="ECO:0000313" key="3">
    <source>
        <dbReference type="Proteomes" id="UP001175227"/>
    </source>
</evidence>
<reference evidence="2" key="1">
    <citation type="submission" date="2023-06" db="EMBL/GenBank/DDBJ databases">
        <authorList>
            <consortium name="Lawrence Berkeley National Laboratory"/>
            <person name="Ahrendt S."/>
            <person name="Sahu N."/>
            <person name="Indic B."/>
            <person name="Wong-Bajracharya J."/>
            <person name="Merenyi Z."/>
            <person name="Ke H.-M."/>
            <person name="Monk M."/>
            <person name="Kocsube S."/>
            <person name="Drula E."/>
            <person name="Lipzen A."/>
            <person name="Balint B."/>
            <person name="Henrissat B."/>
            <person name="Andreopoulos B."/>
            <person name="Martin F.M."/>
            <person name="Harder C.B."/>
            <person name="Rigling D."/>
            <person name="Ford K.L."/>
            <person name="Foster G.D."/>
            <person name="Pangilinan J."/>
            <person name="Papanicolaou A."/>
            <person name="Barry K."/>
            <person name="LaButti K."/>
            <person name="Viragh M."/>
            <person name="Koriabine M."/>
            <person name="Yan M."/>
            <person name="Riley R."/>
            <person name="Champramary S."/>
            <person name="Plett K.L."/>
            <person name="Tsai I.J."/>
            <person name="Slot J."/>
            <person name="Sipos G."/>
            <person name="Plett J."/>
            <person name="Nagy L.G."/>
            <person name="Grigoriev I.V."/>
        </authorList>
    </citation>
    <scope>NUCLEOTIDE SEQUENCE</scope>
    <source>
        <strain evidence="2">ICMP 16352</strain>
    </source>
</reference>
<keyword evidence="3" id="KW-1185">Reference proteome</keyword>
<dbReference type="EMBL" id="JAUEPR010000102">
    <property type="protein sequence ID" value="KAK0464089.1"/>
    <property type="molecule type" value="Genomic_DNA"/>
</dbReference>
<evidence type="ECO:0000313" key="2">
    <source>
        <dbReference type="EMBL" id="KAK0464089.1"/>
    </source>
</evidence>
<name>A0AA39NEL2_9AGAR</name>
<evidence type="ECO:0000313" key="1">
    <source>
        <dbReference type="EMBL" id="KAK0463315.1"/>
    </source>
</evidence>
<proteinExistence type="predicted"/>
<dbReference type="EMBL" id="JAUEPR010000117">
    <property type="protein sequence ID" value="KAK0463315.1"/>
    <property type="molecule type" value="Genomic_DNA"/>
</dbReference>
<organism evidence="2 3">
    <name type="scientific">Armillaria novae-zelandiae</name>
    <dbReference type="NCBI Taxonomy" id="153914"/>
    <lineage>
        <taxon>Eukaryota</taxon>
        <taxon>Fungi</taxon>
        <taxon>Dikarya</taxon>
        <taxon>Basidiomycota</taxon>
        <taxon>Agaricomycotina</taxon>
        <taxon>Agaricomycetes</taxon>
        <taxon>Agaricomycetidae</taxon>
        <taxon>Agaricales</taxon>
        <taxon>Marasmiineae</taxon>
        <taxon>Physalacriaceae</taxon>
        <taxon>Armillaria</taxon>
    </lineage>
</organism>